<dbReference type="Proteomes" id="UP001227126">
    <property type="component" value="Unassembled WGS sequence"/>
</dbReference>
<keyword evidence="2" id="KW-1185">Reference proteome</keyword>
<sequence>MKFTLKTDLTEGEVEGQCLFVAFSEPDAHEDLAKAAEIFSAYTRQQLEELSFHKARLDSEGVADKEVAASLLALYENAETARRASEVVDAFVSALTPFGPFYKGRLQ</sequence>
<protein>
    <submittedName>
        <fullName evidence="1">Uncharacterized protein</fullName>
    </submittedName>
</protein>
<dbReference type="EMBL" id="JASNJE010000080">
    <property type="protein sequence ID" value="MDK3075962.1"/>
    <property type="molecule type" value="Genomic_DNA"/>
</dbReference>
<comment type="caution">
    <text evidence="1">The sequence shown here is derived from an EMBL/GenBank/DDBJ whole genome shotgun (WGS) entry which is preliminary data.</text>
</comment>
<organism evidence="1 2">
    <name type="scientific">Sedimentitalea xiamensis</name>
    <dbReference type="NCBI Taxonomy" id="3050037"/>
    <lineage>
        <taxon>Bacteria</taxon>
        <taxon>Pseudomonadati</taxon>
        <taxon>Pseudomonadota</taxon>
        <taxon>Alphaproteobacteria</taxon>
        <taxon>Rhodobacterales</taxon>
        <taxon>Paracoccaceae</taxon>
        <taxon>Sedimentitalea</taxon>
    </lineage>
</organism>
<evidence type="ECO:0000313" key="2">
    <source>
        <dbReference type="Proteomes" id="UP001227126"/>
    </source>
</evidence>
<reference evidence="1 2" key="1">
    <citation type="submission" date="2023-05" db="EMBL/GenBank/DDBJ databases">
        <title>Sedimentitalea sp. nov. JM2-8.</title>
        <authorList>
            <person name="Huang J."/>
        </authorList>
    </citation>
    <scope>NUCLEOTIDE SEQUENCE [LARGE SCALE GENOMIC DNA]</scope>
    <source>
        <strain evidence="1 2">JM2-8</strain>
    </source>
</reference>
<accession>A0ABT7FLC6</accession>
<dbReference type="RefSeq" id="WP_284487868.1">
    <property type="nucleotide sequence ID" value="NZ_JASNJE010000080.1"/>
</dbReference>
<proteinExistence type="predicted"/>
<name>A0ABT7FLC6_9RHOB</name>
<evidence type="ECO:0000313" key="1">
    <source>
        <dbReference type="EMBL" id="MDK3075962.1"/>
    </source>
</evidence>
<gene>
    <name evidence="1" type="ORF">QO034_23235</name>
</gene>